<evidence type="ECO:0000259" key="4">
    <source>
        <dbReference type="Pfam" id="PF25592"/>
    </source>
</evidence>
<feature type="domain" description="Leucine rich repeat variant" evidence="3">
    <location>
        <begin position="517"/>
        <end position="575"/>
    </location>
</feature>
<keyword evidence="2" id="KW-1133">Transmembrane helix</keyword>
<protein>
    <submittedName>
        <fullName evidence="5">Uncharacterized protein</fullName>
    </submittedName>
</protein>
<feature type="transmembrane region" description="Helical" evidence="2">
    <location>
        <begin position="222"/>
        <end position="240"/>
    </location>
</feature>
<name>C7R520_JONDD</name>
<keyword evidence="2" id="KW-0472">Membrane</keyword>
<dbReference type="InterPro" id="IPR057697">
    <property type="entry name" value="DUF7937"/>
</dbReference>
<sequence>MSTPQPNTHSPTRVRSDLGRRFADIPVSDYVRDFVSLILFGVSLTAPLSGSSDGVVAGRESAFFVLALLAPAFVLSLPYLGRLGLLPGGWTVFRTRLVRRVAAIPFCGLVGWAVVDALISDSPVALGSAYLFGAAAVALSAQTRESELGPGAQDLGPRKASFVAVVGGLVTVAVLALVTAVFYLTSSLATAQAVVYSLALIIGVIVSLFAIVAVVVTGGAGWRRTVITLSVGWLILVHFANPATNLLPALVEASSTPRVWIVPLSQLLSASFVLVPALGALVASPAFRDRAQVVRGPGVGFDHIRTLLVTAFVWAVAYLATYAIVFSVDRELLGPGHAAGELIQVVVGTCVIAGAAWLGASHVARHPALSRPGGVLACLAIVGGGLLVMNSASLGAGSSLGHFTIVLIIPVAIAVVMVSDVTIRELARTASQVRPVNPHTYEWSERAVVTRQPAVQDSPPHNSVGTTSVMPTMPVQQDSQPVTDAGDQRRPQTGDTQSLSREEVLAVAHTGGQGHSYTREQALNPATDPVVLAHIAEVSPELRPALAENPATYDALLTWLAGIGDPEIDAALERRKQKP</sequence>
<dbReference type="Proteomes" id="UP000000628">
    <property type="component" value="Chromosome"/>
</dbReference>
<dbReference type="STRING" id="471856.Jden_1542"/>
<accession>C7R520</accession>
<evidence type="ECO:0000256" key="2">
    <source>
        <dbReference type="SAM" id="Phobius"/>
    </source>
</evidence>
<dbReference type="HOGENOM" id="CLU_460739_0_0_11"/>
<evidence type="ECO:0000313" key="6">
    <source>
        <dbReference type="Proteomes" id="UP000000628"/>
    </source>
</evidence>
<feature type="transmembrane region" description="Helical" evidence="2">
    <location>
        <begin position="260"/>
        <end position="283"/>
    </location>
</feature>
<feature type="transmembrane region" description="Helical" evidence="2">
    <location>
        <begin position="400"/>
        <end position="418"/>
    </location>
</feature>
<feature type="transmembrane region" description="Helical" evidence="2">
    <location>
        <begin position="125"/>
        <end position="141"/>
    </location>
</feature>
<gene>
    <name evidence="5" type="ordered locus">Jden_1542</name>
</gene>
<evidence type="ECO:0000256" key="1">
    <source>
        <dbReference type="SAM" id="MobiDB-lite"/>
    </source>
</evidence>
<dbReference type="InterPro" id="IPR057893">
    <property type="entry name" value="LRV_2"/>
</dbReference>
<dbReference type="RefSeq" id="WP_015771818.1">
    <property type="nucleotide sequence ID" value="NC_013174.1"/>
</dbReference>
<evidence type="ECO:0000313" key="5">
    <source>
        <dbReference type="EMBL" id="ACV09190.1"/>
    </source>
</evidence>
<dbReference type="OrthoDB" id="5179995at2"/>
<dbReference type="AlphaFoldDB" id="C7R520"/>
<organism evidence="5 6">
    <name type="scientific">Jonesia denitrificans (strain ATCC 14870 / DSM 20603 / BCRC 15368 / CIP 55.134 / JCM 11481 / NBRC 15587 / NCTC 10816 / Prevot 55134)</name>
    <name type="common">Listeria denitrificans</name>
    <dbReference type="NCBI Taxonomy" id="471856"/>
    <lineage>
        <taxon>Bacteria</taxon>
        <taxon>Bacillati</taxon>
        <taxon>Actinomycetota</taxon>
        <taxon>Actinomycetes</taxon>
        <taxon>Micrococcales</taxon>
        <taxon>Jonesiaceae</taxon>
        <taxon>Jonesia</taxon>
    </lineage>
</organism>
<reference evidence="5 6" key="1">
    <citation type="journal article" date="2009" name="Stand. Genomic Sci.">
        <title>Complete genome sequence of Jonesia denitrificans type strain (Prevot 55134).</title>
        <authorList>
            <person name="Pukall R."/>
            <person name="Gehrich-Schroter G."/>
            <person name="Lapidus A."/>
            <person name="Nolan M."/>
            <person name="Glavina Del Rio T."/>
            <person name="Lucas S."/>
            <person name="Chen F."/>
            <person name="Tice H."/>
            <person name="Pitluck S."/>
            <person name="Cheng J.F."/>
            <person name="Copeland A."/>
            <person name="Saunders E."/>
            <person name="Brettin T."/>
            <person name="Detter J.C."/>
            <person name="Bruce D."/>
            <person name="Goodwin L."/>
            <person name="Pati A."/>
            <person name="Ivanova N."/>
            <person name="Mavromatis K."/>
            <person name="Ovchinnikova G."/>
            <person name="Chen A."/>
            <person name="Palaniappan K."/>
            <person name="Land M."/>
            <person name="Hauser L."/>
            <person name="Chang Y.J."/>
            <person name="Jeffries C.D."/>
            <person name="Chain P."/>
            <person name="Goker M."/>
            <person name="Bristow J."/>
            <person name="Eisen J.A."/>
            <person name="Markowitz V."/>
            <person name="Hugenholtz P."/>
            <person name="Kyrpides N.C."/>
            <person name="Klenk H.P."/>
            <person name="Han C."/>
        </authorList>
    </citation>
    <scope>NUCLEOTIDE SEQUENCE [LARGE SCALE GENOMIC DNA]</scope>
    <source>
        <strain evidence="6">ATCC 14870 / DSM 20603 / BCRC 15368 / CIP 55.134 / JCM 11481 / NBRC 15587 / NCTC 10816 / Prevot 55134</strain>
    </source>
</reference>
<keyword evidence="6" id="KW-1185">Reference proteome</keyword>
<dbReference type="EMBL" id="CP001706">
    <property type="protein sequence ID" value="ACV09190.1"/>
    <property type="molecule type" value="Genomic_DNA"/>
</dbReference>
<feature type="transmembrane region" description="Helical" evidence="2">
    <location>
        <begin position="195"/>
        <end position="215"/>
    </location>
</feature>
<feature type="transmembrane region" description="Helical" evidence="2">
    <location>
        <begin position="101"/>
        <end position="119"/>
    </location>
</feature>
<feature type="region of interest" description="Disordered" evidence="1">
    <location>
        <begin position="444"/>
        <end position="501"/>
    </location>
</feature>
<dbReference type="Pfam" id="PF25592">
    <property type="entry name" value="DUF7937"/>
    <property type="match status" value="1"/>
</dbReference>
<feature type="transmembrane region" description="Helical" evidence="2">
    <location>
        <begin position="338"/>
        <end position="360"/>
    </location>
</feature>
<dbReference type="Pfam" id="PF25591">
    <property type="entry name" value="LRV_2"/>
    <property type="match status" value="1"/>
</dbReference>
<feature type="compositionally biased region" description="Polar residues" evidence="1">
    <location>
        <begin position="453"/>
        <end position="482"/>
    </location>
</feature>
<feature type="transmembrane region" description="Helical" evidence="2">
    <location>
        <begin position="304"/>
        <end position="326"/>
    </location>
</feature>
<evidence type="ECO:0000259" key="3">
    <source>
        <dbReference type="Pfam" id="PF25591"/>
    </source>
</evidence>
<feature type="transmembrane region" description="Helical" evidence="2">
    <location>
        <begin position="61"/>
        <end position="80"/>
    </location>
</feature>
<feature type="domain" description="DUF7937" evidence="4">
    <location>
        <begin position="29"/>
        <end position="425"/>
    </location>
</feature>
<feature type="transmembrane region" description="Helical" evidence="2">
    <location>
        <begin position="162"/>
        <end position="183"/>
    </location>
</feature>
<proteinExistence type="predicted"/>
<keyword evidence="2" id="KW-0812">Transmembrane</keyword>
<feature type="transmembrane region" description="Helical" evidence="2">
    <location>
        <begin position="372"/>
        <end position="394"/>
    </location>
</feature>
<dbReference type="eggNOG" id="COG5602">
    <property type="taxonomic scope" value="Bacteria"/>
</dbReference>
<dbReference type="KEGG" id="jde:Jden_1542"/>